<dbReference type="eggNOG" id="arCOG00427">
    <property type="taxonomic scope" value="Archaea"/>
</dbReference>
<dbReference type="STRING" id="268739.Nmlp_3575"/>
<feature type="domain" description="DDH" evidence="1">
    <location>
        <begin position="28"/>
        <end position="169"/>
    </location>
</feature>
<dbReference type="InterPro" id="IPR048515">
    <property type="entry name" value="DHH_CID"/>
</dbReference>
<dbReference type="GeneID" id="14652966"/>
<keyword evidence="5" id="KW-1185">Reference proteome</keyword>
<keyword evidence="4" id="KW-0378">Hydrolase</keyword>
<evidence type="ECO:0000259" key="3">
    <source>
        <dbReference type="Pfam" id="PF21763"/>
    </source>
</evidence>
<dbReference type="Gene3D" id="3.90.1640.30">
    <property type="match status" value="1"/>
</dbReference>
<dbReference type="SUPFAM" id="SSF64182">
    <property type="entry name" value="DHH phosphoesterases"/>
    <property type="match status" value="1"/>
</dbReference>
<dbReference type="InterPro" id="IPR038763">
    <property type="entry name" value="DHH_sf"/>
</dbReference>
<dbReference type="Gene3D" id="3.10.310.30">
    <property type="match status" value="1"/>
</dbReference>
<dbReference type="Proteomes" id="UP000011867">
    <property type="component" value="Chromosome"/>
</dbReference>
<name>M1XTF7_NATM8</name>
<dbReference type="GO" id="GO:0004527">
    <property type="term" value="F:exonuclease activity"/>
    <property type="evidence" value="ECO:0007669"/>
    <property type="project" value="UniProtKB-KW"/>
</dbReference>
<proteinExistence type="predicted"/>
<dbReference type="EC" id="3.1.-.-" evidence="4"/>
<dbReference type="PANTHER" id="PTHR30255">
    <property type="entry name" value="SINGLE-STRANDED-DNA-SPECIFIC EXONUCLEASE RECJ"/>
    <property type="match status" value="1"/>
</dbReference>
<reference evidence="4 5" key="1">
    <citation type="journal article" date="2013" name="Genome Announc.">
        <title>Genome of the haloarchaeon Natronomonas moolapensis, a neutrophilic member of a previously haloalkaliphilic genus.</title>
        <authorList>
            <person name="Dyall-Smith M.L."/>
            <person name="Pfeiffer F."/>
            <person name="Oberwinkler T."/>
            <person name="Klee K."/>
            <person name="Rampp M."/>
            <person name="Palm P."/>
            <person name="Gross K."/>
            <person name="Schuster S.C."/>
            <person name="Oesterhelt D."/>
        </authorList>
    </citation>
    <scope>NUCLEOTIDE SEQUENCE [LARGE SCALE GENOMIC DNA]</scope>
    <source>
        <strain evidence="5">DSM 18674 / JCM 14361 / 8.8.11</strain>
    </source>
</reference>
<dbReference type="InterPro" id="IPR003156">
    <property type="entry name" value="DHHA1_dom"/>
</dbReference>
<dbReference type="EMBL" id="HF582854">
    <property type="protein sequence ID" value="CCQ37698.1"/>
    <property type="molecule type" value="Genomic_DNA"/>
</dbReference>
<protein>
    <submittedName>
        <fullName evidence="4">Single-stranded-DNA-specific exonuclease RecJ1</fullName>
        <ecNumber evidence="4">3.1.-.-</ecNumber>
    </submittedName>
</protein>
<organism evidence="4 5">
    <name type="scientific">Natronomonas moolapensis (strain DSM 18674 / CECT 7526 / JCM 14361 / 8.8.11)</name>
    <dbReference type="NCBI Taxonomy" id="268739"/>
    <lineage>
        <taxon>Archaea</taxon>
        <taxon>Methanobacteriati</taxon>
        <taxon>Methanobacteriota</taxon>
        <taxon>Stenosarchaea group</taxon>
        <taxon>Halobacteria</taxon>
        <taxon>Halobacteriales</taxon>
        <taxon>Natronomonadaceae</taxon>
        <taxon>Natronomonas</taxon>
    </lineage>
</organism>
<dbReference type="GO" id="GO:0003676">
    <property type="term" value="F:nucleic acid binding"/>
    <property type="evidence" value="ECO:0007669"/>
    <property type="project" value="InterPro"/>
</dbReference>
<keyword evidence="4" id="KW-0269">Exonuclease</keyword>
<accession>M1XTF7</accession>
<dbReference type="AlphaFoldDB" id="M1XTF7"/>
<feature type="domain" description="DHH-CID" evidence="3">
    <location>
        <begin position="206"/>
        <end position="289"/>
    </location>
</feature>
<dbReference type="Pfam" id="PF21763">
    <property type="entry name" value="DHH_CID"/>
    <property type="match status" value="1"/>
</dbReference>
<dbReference type="OrthoDB" id="36101at2157"/>
<evidence type="ECO:0000259" key="2">
    <source>
        <dbReference type="Pfam" id="PF02272"/>
    </source>
</evidence>
<dbReference type="HOGENOM" id="CLU_042622_0_0_2"/>
<evidence type="ECO:0000313" key="4">
    <source>
        <dbReference type="EMBL" id="CCQ37698.1"/>
    </source>
</evidence>
<keyword evidence="4" id="KW-0540">Nuclease</keyword>
<sequence length="478" mass="49934">MAAADAPVPELQARADACAAQLCAADRVLLASHIDADGLTSAAVAATALERAGIPFEAVFEKQLDADSIAAIADRAYGTVLFTDFGSGQLDLIAEHERAGAFVPVVADHHQPADADTEHHLNPLLKGIDGASELSGAGASYVLARALAARSSADERLDNRDLAGLAVVGAVGDMQASEGDLRGANAAIVGEGVEAGVVEERKDLAVYGKQTRPLPKLLEYASDVRIPGITNDERGTVSFLDGLDVSCRADGEWRRWVDLSEGEKRTLASALVRRAVSRGVPAFKIDRLVGTSYVLTEEPVGTELRDASEFSTLLNATARYERADVGLAVCLGDRERALERARELLANHRRNLSAGIEWVEEHGVTREDSLQWFDAGSEIRETIVGIIAGMSMGADGVSRDVPIVAFAEKGDGETKVSGRGTGPLVGDGLDLSAAIGEAARAVGGDGGGHDVAAGATIPAGTEAEFIERADAIVGEQLE</sequence>
<dbReference type="Pfam" id="PF02272">
    <property type="entry name" value="DHHA1"/>
    <property type="match status" value="1"/>
</dbReference>
<dbReference type="KEGG" id="nmo:Nmlp_3575"/>
<feature type="domain" description="DHHA1" evidence="2">
    <location>
        <begin position="381"/>
        <end position="474"/>
    </location>
</feature>
<dbReference type="InterPro" id="IPR051673">
    <property type="entry name" value="SSDNA_exonuclease_RecJ"/>
</dbReference>
<dbReference type="Pfam" id="PF01368">
    <property type="entry name" value="DHH"/>
    <property type="match status" value="1"/>
</dbReference>
<evidence type="ECO:0000259" key="1">
    <source>
        <dbReference type="Pfam" id="PF01368"/>
    </source>
</evidence>
<gene>
    <name evidence="4" type="primary">recJ1</name>
    <name evidence="4" type="ordered locus">Nmlp_3575</name>
</gene>
<dbReference type="InterPro" id="IPR001667">
    <property type="entry name" value="DDH_dom"/>
</dbReference>
<dbReference type="RefSeq" id="WP_015410435.1">
    <property type="nucleotide sequence ID" value="NC_020388.1"/>
</dbReference>
<evidence type="ECO:0000313" key="5">
    <source>
        <dbReference type="Proteomes" id="UP000011867"/>
    </source>
</evidence>
<dbReference type="PANTHER" id="PTHR30255:SF3">
    <property type="entry name" value="SINGLE-STRANDED-DNA-SPECIFIC EXONUCLEASE RECJ"/>
    <property type="match status" value="1"/>
</dbReference>